<feature type="compositionally biased region" description="Basic and acidic residues" evidence="3">
    <location>
        <begin position="452"/>
        <end position="463"/>
    </location>
</feature>
<feature type="compositionally biased region" description="Low complexity" evidence="3">
    <location>
        <begin position="215"/>
        <end position="234"/>
    </location>
</feature>
<gene>
    <name evidence="5" type="ORF">M378DRAFT_117321</name>
</gene>
<dbReference type="Pfam" id="PF24245">
    <property type="entry name" value="INO80F"/>
    <property type="match status" value="1"/>
</dbReference>
<feature type="compositionally biased region" description="Acidic residues" evidence="3">
    <location>
        <begin position="498"/>
        <end position="507"/>
    </location>
</feature>
<dbReference type="EMBL" id="KN818224">
    <property type="protein sequence ID" value="KIL70270.1"/>
    <property type="molecule type" value="Genomic_DNA"/>
</dbReference>
<feature type="domain" description="INO80 complex subunit F" evidence="4">
    <location>
        <begin position="43"/>
        <end position="84"/>
    </location>
</feature>
<dbReference type="InterPro" id="IPR056513">
    <property type="entry name" value="INO80F"/>
</dbReference>
<feature type="region of interest" description="Disordered" evidence="3">
    <location>
        <begin position="1"/>
        <end position="31"/>
    </location>
</feature>
<feature type="region of interest" description="Disordered" evidence="3">
    <location>
        <begin position="451"/>
        <end position="553"/>
    </location>
</feature>
<feature type="compositionally biased region" description="Basic and acidic residues" evidence="3">
    <location>
        <begin position="331"/>
        <end position="361"/>
    </location>
</feature>
<proteinExistence type="predicted"/>
<dbReference type="GO" id="GO:0005634">
    <property type="term" value="C:nucleus"/>
    <property type="evidence" value="ECO:0007669"/>
    <property type="project" value="UniProtKB-SubCell"/>
</dbReference>
<comment type="subcellular location">
    <subcellularLocation>
        <location evidence="1">Nucleus</location>
    </subcellularLocation>
</comment>
<dbReference type="STRING" id="946122.A0A0C2T324"/>
<feature type="compositionally biased region" description="Basic and acidic residues" evidence="3">
    <location>
        <begin position="376"/>
        <end position="398"/>
    </location>
</feature>
<feature type="compositionally biased region" description="Basic and acidic residues" evidence="3">
    <location>
        <begin position="426"/>
        <end position="437"/>
    </location>
</feature>
<dbReference type="Proteomes" id="UP000054549">
    <property type="component" value="Unassembled WGS sequence"/>
</dbReference>
<keyword evidence="6" id="KW-1185">Reference proteome</keyword>
<reference evidence="5 6" key="1">
    <citation type="submission" date="2014-04" db="EMBL/GenBank/DDBJ databases">
        <title>Evolutionary Origins and Diversification of the Mycorrhizal Mutualists.</title>
        <authorList>
            <consortium name="DOE Joint Genome Institute"/>
            <consortium name="Mycorrhizal Genomics Consortium"/>
            <person name="Kohler A."/>
            <person name="Kuo A."/>
            <person name="Nagy L.G."/>
            <person name="Floudas D."/>
            <person name="Copeland A."/>
            <person name="Barry K.W."/>
            <person name="Cichocki N."/>
            <person name="Veneault-Fourrey C."/>
            <person name="LaButti K."/>
            <person name="Lindquist E.A."/>
            <person name="Lipzen A."/>
            <person name="Lundell T."/>
            <person name="Morin E."/>
            <person name="Murat C."/>
            <person name="Riley R."/>
            <person name="Ohm R."/>
            <person name="Sun H."/>
            <person name="Tunlid A."/>
            <person name="Henrissat B."/>
            <person name="Grigoriev I.V."/>
            <person name="Hibbett D.S."/>
            <person name="Martin F."/>
        </authorList>
    </citation>
    <scope>NUCLEOTIDE SEQUENCE [LARGE SCALE GENOMIC DNA]</scope>
    <source>
        <strain evidence="5 6">Koide BX008</strain>
    </source>
</reference>
<feature type="compositionally biased region" description="Basic and acidic residues" evidence="3">
    <location>
        <begin position="488"/>
        <end position="497"/>
    </location>
</feature>
<sequence>MSRHPSPGPSAQHPHQPPSVSSRQKQPKPYAVGIAAGAEDVKYQTKYKELKRKVKDIESDNDKLHYKLLQAKRSIQRMKVERALVTNSILYERLSPPPPEAHDRHAFQHSVQGLPYPQPIGGHPGNVQLREMRDHPPSRDDHPIAEYMRSQGNSRGPPPSDARHLPSVDYPIVPGVSSPHIVHSPRRTASGHDAPRQFPPLQQLPPMPIEIPRTHSLPPHASPPIHHAIVPSSNERSRPHHSSHSRGHQPPSQSYMQAQNQPSYSDSRTPTHHAPRSPSLPERERPRRHDMHEMNEPHNLVRQQSPSLHPADTRSVSRMHNQPMGPGVYMSREEQHDRQQDSEREREWERSRDIGRNREFSSSRMQSPPLLHRSRSVLERGEHSEHPLTSRIREDSDYYHGVSRANYSMHQRPDSASSRSGSGDGQRSENPHYDGEHYRTYRLRPVNQDDVEFGHHDNARSQNRESGGGGGGNIPPPPQEPSRGSADNTRKRNRNEMDVDSDPESELAENMVGRGGPGNTGYISGRNAGDRSIKRYHMPRDVDSQEDSRMGPP</sequence>
<dbReference type="HOGENOM" id="CLU_482322_0_0_1"/>
<evidence type="ECO:0000259" key="4">
    <source>
        <dbReference type="Pfam" id="PF24245"/>
    </source>
</evidence>
<name>A0A0C2T324_AMAMK</name>
<keyword evidence="2" id="KW-0539">Nucleus</keyword>
<evidence type="ECO:0000256" key="3">
    <source>
        <dbReference type="SAM" id="MobiDB-lite"/>
    </source>
</evidence>
<feature type="compositionally biased region" description="Polar residues" evidence="3">
    <location>
        <begin position="255"/>
        <end position="268"/>
    </location>
</feature>
<dbReference type="OrthoDB" id="10070927at2759"/>
<evidence type="ECO:0000256" key="2">
    <source>
        <dbReference type="ARBA" id="ARBA00023242"/>
    </source>
</evidence>
<protein>
    <recommendedName>
        <fullName evidence="4">INO80 complex subunit F domain-containing protein</fullName>
    </recommendedName>
</protein>
<organism evidence="5 6">
    <name type="scientific">Amanita muscaria (strain Koide BX008)</name>
    <dbReference type="NCBI Taxonomy" id="946122"/>
    <lineage>
        <taxon>Eukaryota</taxon>
        <taxon>Fungi</taxon>
        <taxon>Dikarya</taxon>
        <taxon>Basidiomycota</taxon>
        <taxon>Agaricomycotina</taxon>
        <taxon>Agaricomycetes</taxon>
        <taxon>Agaricomycetidae</taxon>
        <taxon>Agaricales</taxon>
        <taxon>Pluteineae</taxon>
        <taxon>Amanitaceae</taxon>
        <taxon>Amanita</taxon>
    </lineage>
</organism>
<feature type="compositionally biased region" description="Basic and acidic residues" evidence="3">
    <location>
        <begin position="528"/>
        <end position="553"/>
    </location>
</feature>
<evidence type="ECO:0000256" key="1">
    <source>
        <dbReference type="ARBA" id="ARBA00004123"/>
    </source>
</evidence>
<dbReference type="InParanoid" id="A0A0C2T324"/>
<dbReference type="AlphaFoldDB" id="A0A0C2T324"/>
<feature type="region of interest" description="Disordered" evidence="3">
    <location>
        <begin position="133"/>
        <end position="437"/>
    </location>
</feature>
<feature type="compositionally biased region" description="Basic and acidic residues" evidence="3">
    <location>
        <begin position="133"/>
        <end position="144"/>
    </location>
</feature>
<evidence type="ECO:0000313" key="6">
    <source>
        <dbReference type="Proteomes" id="UP000054549"/>
    </source>
</evidence>
<feature type="compositionally biased region" description="Basic residues" evidence="3">
    <location>
        <begin position="238"/>
        <end position="247"/>
    </location>
</feature>
<accession>A0A0C2T324</accession>
<evidence type="ECO:0000313" key="5">
    <source>
        <dbReference type="EMBL" id="KIL70270.1"/>
    </source>
</evidence>
<feature type="compositionally biased region" description="Basic and acidic residues" evidence="3">
    <location>
        <begin position="281"/>
        <end position="296"/>
    </location>
</feature>